<dbReference type="EMBL" id="LAZR01031587">
    <property type="protein sequence ID" value="KKL53324.1"/>
    <property type="molecule type" value="Genomic_DNA"/>
</dbReference>
<protein>
    <recommendedName>
        <fullName evidence="1">Amidohydrolase-related domain-containing protein</fullName>
    </recommendedName>
</protein>
<evidence type="ECO:0000259" key="1">
    <source>
        <dbReference type="Pfam" id="PF04909"/>
    </source>
</evidence>
<proteinExistence type="predicted"/>
<comment type="caution">
    <text evidence="2">The sequence shown here is derived from an EMBL/GenBank/DDBJ whole genome shotgun (WGS) entry which is preliminary data.</text>
</comment>
<accession>A0A0F9CVL7</accession>
<evidence type="ECO:0000313" key="2">
    <source>
        <dbReference type="EMBL" id="KKL53324.1"/>
    </source>
</evidence>
<reference evidence="2" key="1">
    <citation type="journal article" date="2015" name="Nature">
        <title>Complex archaea that bridge the gap between prokaryotes and eukaryotes.</title>
        <authorList>
            <person name="Spang A."/>
            <person name="Saw J.H."/>
            <person name="Jorgensen S.L."/>
            <person name="Zaremba-Niedzwiedzka K."/>
            <person name="Martijn J."/>
            <person name="Lind A.E."/>
            <person name="van Eijk R."/>
            <person name="Schleper C."/>
            <person name="Guy L."/>
            <person name="Ettema T.J."/>
        </authorList>
    </citation>
    <scope>NUCLEOTIDE SEQUENCE</scope>
</reference>
<dbReference type="AlphaFoldDB" id="A0A0F9CVL7"/>
<feature type="non-terminal residue" evidence="2">
    <location>
        <position position="269"/>
    </location>
</feature>
<name>A0A0F9CVL7_9ZZZZ</name>
<dbReference type="GO" id="GO:0016787">
    <property type="term" value="F:hydrolase activity"/>
    <property type="evidence" value="ECO:0007669"/>
    <property type="project" value="InterPro"/>
</dbReference>
<organism evidence="2">
    <name type="scientific">marine sediment metagenome</name>
    <dbReference type="NCBI Taxonomy" id="412755"/>
    <lineage>
        <taxon>unclassified sequences</taxon>
        <taxon>metagenomes</taxon>
        <taxon>ecological metagenomes</taxon>
    </lineage>
</organism>
<dbReference type="InterPro" id="IPR032466">
    <property type="entry name" value="Metal_Hydrolase"/>
</dbReference>
<gene>
    <name evidence="2" type="ORF">LCGC14_2276590</name>
</gene>
<feature type="domain" description="Amidohydrolase-related" evidence="1">
    <location>
        <begin position="33"/>
        <end position="268"/>
    </location>
</feature>
<dbReference type="Gene3D" id="3.20.20.140">
    <property type="entry name" value="Metal-dependent hydrolases"/>
    <property type="match status" value="1"/>
</dbReference>
<sequence length="269" mass="30734">MEPVPLYYVWDYTDVDRAFWAEHLEDFVPRQIIDAHTHIADPALRIKPMTEAKRRQYWVAEACDTITAENAQRCTEIVLPGREVTYVAIGHPDPDFDIEGSNEYVRTECLKRSWHCLALLIPQWSADRVAEELAKPGVIGVKPYYTLIGASPDTRDEYLAADIFDYLPHTALEVLNDRRAWVTLHVPKAERLGHPANIRQIKEIRRRYPDIVLVIAHLGRCYTEPHAAEALPQLADDPGLYFDNSAVLNPVSHRIALEHIGPERIVFGI</sequence>
<dbReference type="InterPro" id="IPR006680">
    <property type="entry name" value="Amidohydro-rel"/>
</dbReference>
<dbReference type="Pfam" id="PF04909">
    <property type="entry name" value="Amidohydro_2"/>
    <property type="match status" value="1"/>
</dbReference>
<dbReference type="SUPFAM" id="SSF51556">
    <property type="entry name" value="Metallo-dependent hydrolases"/>
    <property type="match status" value="1"/>
</dbReference>